<keyword evidence="2" id="KW-1185">Reference proteome</keyword>
<proteinExistence type="predicted"/>
<reference evidence="1 2" key="2">
    <citation type="journal article" date="2022" name="Mol. Ecol. Resour.">
        <title>The genomes of chicory, endive, great burdock and yacon provide insights into Asteraceae paleo-polyploidization history and plant inulin production.</title>
        <authorList>
            <person name="Fan W."/>
            <person name="Wang S."/>
            <person name="Wang H."/>
            <person name="Wang A."/>
            <person name="Jiang F."/>
            <person name="Liu H."/>
            <person name="Zhao H."/>
            <person name="Xu D."/>
            <person name="Zhang Y."/>
        </authorList>
    </citation>
    <scope>NUCLEOTIDE SEQUENCE [LARGE SCALE GENOMIC DNA]</scope>
    <source>
        <strain evidence="2">cv. Yunnan</strain>
        <tissue evidence="1">Leaves</tissue>
    </source>
</reference>
<comment type="caution">
    <text evidence="1">The sequence shown here is derived from an EMBL/GenBank/DDBJ whole genome shotgun (WGS) entry which is preliminary data.</text>
</comment>
<dbReference type="EMBL" id="CM042043">
    <property type="protein sequence ID" value="KAI3693811.1"/>
    <property type="molecule type" value="Genomic_DNA"/>
</dbReference>
<reference evidence="2" key="1">
    <citation type="journal article" date="2022" name="Mol. Ecol. Resour.">
        <title>The genomes of chicory, endive, great burdock and yacon provide insights into Asteraceae palaeo-polyploidization history and plant inulin production.</title>
        <authorList>
            <person name="Fan W."/>
            <person name="Wang S."/>
            <person name="Wang H."/>
            <person name="Wang A."/>
            <person name="Jiang F."/>
            <person name="Liu H."/>
            <person name="Zhao H."/>
            <person name="Xu D."/>
            <person name="Zhang Y."/>
        </authorList>
    </citation>
    <scope>NUCLEOTIDE SEQUENCE [LARGE SCALE GENOMIC DNA]</scope>
    <source>
        <strain evidence="2">cv. Yunnan</strain>
    </source>
</reference>
<gene>
    <name evidence="1" type="ORF">L1987_76763</name>
</gene>
<name>A0ACB8Z8K0_9ASTR</name>
<protein>
    <submittedName>
        <fullName evidence="1">Uncharacterized protein</fullName>
    </submittedName>
</protein>
<organism evidence="1 2">
    <name type="scientific">Smallanthus sonchifolius</name>
    <dbReference type="NCBI Taxonomy" id="185202"/>
    <lineage>
        <taxon>Eukaryota</taxon>
        <taxon>Viridiplantae</taxon>
        <taxon>Streptophyta</taxon>
        <taxon>Embryophyta</taxon>
        <taxon>Tracheophyta</taxon>
        <taxon>Spermatophyta</taxon>
        <taxon>Magnoliopsida</taxon>
        <taxon>eudicotyledons</taxon>
        <taxon>Gunneridae</taxon>
        <taxon>Pentapetalae</taxon>
        <taxon>asterids</taxon>
        <taxon>campanulids</taxon>
        <taxon>Asterales</taxon>
        <taxon>Asteraceae</taxon>
        <taxon>Asteroideae</taxon>
        <taxon>Heliantheae alliance</taxon>
        <taxon>Millerieae</taxon>
        <taxon>Smallanthus</taxon>
    </lineage>
</organism>
<evidence type="ECO:0000313" key="1">
    <source>
        <dbReference type="EMBL" id="KAI3693811.1"/>
    </source>
</evidence>
<accession>A0ACB8Z8K0</accession>
<sequence>MSDNSTSSTPPTTQSLHPVYTVTNIQHKVRVLDGVKVSYPSWVKLFMLHATGYDVVHHIDGTPAPDKDDADYSSWKKIDAVVLQWIYDTLSDELLVRVLEDTSTAYEAWERVKKLFLNNKGSRAHALQHELTNLTLSAMPDLDSYCQRIRELADQLAAVDCPLTNTQRILHLVRGLPREYDTTAAILNQSLPPWETAVDQLQSEARRIAAREHTPSTPLVAAAISSQPGREPSHRNSTPPPTNNYRNPQSYTRRYNNSHDHQPRRDSNRTSRNNNRNPSQYSPRPYSPQPMPYTPYWAPHPQQAYPFWAPPPCPYPTQPWPQNWDSRPKTRSSRNSGPTQPQSAQAHLTETDPLEPTQLADAVQAFTLEHGEQGDDQWHFDTGFQGWHDPEPPQQYQ</sequence>
<dbReference type="Proteomes" id="UP001056120">
    <property type="component" value="Linkage Group LG26"/>
</dbReference>
<evidence type="ECO:0000313" key="2">
    <source>
        <dbReference type="Proteomes" id="UP001056120"/>
    </source>
</evidence>